<evidence type="ECO:0000256" key="6">
    <source>
        <dbReference type="SAM" id="Phobius"/>
    </source>
</evidence>
<keyword evidence="4 6" id="KW-1133">Transmembrane helix</keyword>
<reference evidence="8 9" key="1">
    <citation type="submission" date="2018-02" db="EMBL/GenBank/DDBJ databases">
        <title>Complete genome of the streamlined marine actinobacterium Pontimonas salivibrio CL-TW6 adapted to coastal planktonic lifestype.</title>
        <authorList>
            <person name="Cho B.C."/>
            <person name="Hardies S.C."/>
            <person name="Jang G.I."/>
            <person name="Hwang C.Y."/>
        </authorList>
    </citation>
    <scope>NUCLEOTIDE SEQUENCE [LARGE SCALE GENOMIC DNA]</scope>
    <source>
        <strain evidence="8 9">CL-TW6</strain>
    </source>
</reference>
<evidence type="ECO:0000256" key="2">
    <source>
        <dbReference type="ARBA" id="ARBA00022475"/>
    </source>
</evidence>
<dbReference type="KEGG" id="psai:C3B54_11118"/>
<comment type="subcellular location">
    <subcellularLocation>
        <location evidence="1">Cell membrane</location>
        <topology evidence="1">Multi-pass membrane protein</topology>
    </subcellularLocation>
</comment>
<evidence type="ECO:0000313" key="8">
    <source>
        <dbReference type="EMBL" id="AVG23124.1"/>
    </source>
</evidence>
<dbReference type="GO" id="GO:0006825">
    <property type="term" value="P:copper ion transport"/>
    <property type="evidence" value="ECO:0007669"/>
    <property type="project" value="InterPro"/>
</dbReference>
<name>A0A2L2BN82_9MICO</name>
<keyword evidence="9" id="KW-1185">Reference proteome</keyword>
<dbReference type="EMBL" id="CP026923">
    <property type="protein sequence ID" value="AVG23124.1"/>
    <property type="molecule type" value="Genomic_DNA"/>
</dbReference>
<dbReference type="Pfam" id="PF05425">
    <property type="entry name" value="CopD"/>
    <property type="match status" value="1"/>
</dbReference>
<feature type="transmembrane region" description="Helical" evidence="6">
    <location>
        <begin position="157"/>
        <end position="175"/>
    </location>
</feature>
<evidence type="ECO:0000256" key="1">
    <source>
        <dbReference type="ARBA" id="ARBA00004651"/>
    </source>
</evidence>
<keyword evidence="3 6" id="KW-0812">Transmembrane</keyword>
<feature type="transmembrane region" description="Helical" evidence="6">
    <location>
        <begin position="519"/>
        <end position="539"/>
    </location>
</feature>
<feature type="transmembrane region" description="Helical" evidence="6">
    <location>
        <begin position="12"/>
        <end position="34"/>
    </location>
</feature>
<evidence type="ECO:0000313" key="9">
    <source>
        <dbReference type="Proteomes" id="UP000243077"/>
    </source>
</evidence>
<feature type="transmembrane region" description="Helical" evidence="6">
    <location>
        <begin position="482"/>
        <end position="507"/>
    </location>
</feature>
<dbReference type="PANTHER" id="PTHR34820:SF4">
    <property type="entry name" value="INNER MEMBRANE PROTEIN YEBZ"/>
    <property type="match status" value="1"/>
</dbReference>
<feature type="transmembrane region" description="Helical" evidence="6">
    <location>
        <begin position="551"/>
        <end position="573"/>
    </location>
</feature>
<gene>
    <name evidence="8" type="ORF">C3B54_11118</name>
</gene>
<feature type="transmembrane region" description="Helical" evidence="6">
    <location>
        <begin position="404"/>
        <end position="428"/>
    </location>
</feature>
<dbReference type="InterPro" id="IPR019108">
    <property type="entry name" value="Caa3_assmbl_CtaG-rel"/>
</dbReference>
<feature type="transmembrane region" description="Helical" evidence="6">
    <location>
        <begin position="54"/>
        <end position="75"/>
    </location>
</feature>
<evidence type="ECO:0000259" key="7">
    <source>
        <dbReference type="Pfam" id="PF05425"/>
    </source>
</evidence>
<evidence type="ECO:0000256" key="5">
    <source>
        <dbReference type="ARBA" id="ARBA00023136"/>
    </source>
</evidence>
<keyword evidence="5 6" id="KW-0472">Membrane</keyword>
<dbReference type="PANTHER" id="PTHR34820">
    <property type="entry name" value="INNER MEMBRANE PROTEIN YEBZ"/>
    <property type="match status" value="1"/>
</dbReference>
<feature type="domain" description="Copper resistance protein D" evidence="7">
    <location>
        <begin position="227"/>
        <end position="326"/>
    </location>
</feature>
<keyword evidence="2" id="KW-1003">Cell membrane</keyword>
<protein>
    <submittedName>
        <fullName evidence="8">Copper chaperone / cyt aa3 assembly factor</fullName>
    </submittedName>
</protein>
<dbReference type="Pfam" id="PF09678">
    <property type="entry name" value="Caa3_CtaG"/>
    <property type="match status" value="1"/>
</dbReference>
<feature type="transmembrane region" description="Helical" evidence="6">
    <location>
        <begin position="124"/>
        <end position="145"/>
    </location>
</feature>
<proteinExistence type="predicted"/>
<feature type="transmembrane region" description="Helical" evidence="6">
    <location>
        <begin position="87"/>
        <end position="112"/>
    </location>
</feature>
<feature type="transmembrane region" description="Helical" evidence="6">
    <location>
        <begin position="235"/>
        <end position="253"/>
    </location>
</feature>
<organism evidence="8 9">
    <name type="scientific">Pontimonas salivibrio</name>
    <dbReference type="NCBI Taxonomy" id="1159327"/>
    <lineage>
        <taxon>Bacteria</taxon>
        <taxon>Bacillati</taxon>
        <taxon>Actinomycetota</taxon>
        <taxon>Actinomycetes</taxon>
        <taxon>Micrococcales</taxon>
        <taxon>Microbacteriaceae</taxon>
        <taxon>Pontimonas</taxon>
    </lineage>
</organism>
<feature type="transmembrane region" description="Helical" evidence="6">
    <location>
        <begin position="604"/>
        <end position="625"/>
    </location>
</feature>
<feature type="transmembrane region" description="Helical" evidence="6">
    <location>
        <begin position="372"/>
        <end position="392"/>
    </location>
</feature>
<accession>A0A2L2BN82</accession>
<feature type="transmembrane region" description="Helical" evidence="6">
    <location>
        <begin position="265"/>
        <end position="285"/>
    </location>
</feature>
<dbReference type="InterPro" id="IPR032694">
    <property type="entry name" value="CopC/D"/>
</dbReference>
<feature type="transmembrane region" description="Helical" evidence="6">
    <location>
        <begin position="305"/>
        <end position="327"/>
    </location>
</feature>
<dbReference type="AlphaFoldDB" id="A0A2L2BN82"/>
<dbReference type="GO" id="GO:0005886">
    <property type="term" value="C:plasma membrane"/>
    <property type="evidence" value="ECO:0007669"/>
    <property type="project" value="UniProtKB-SubCell"/>
</dbReference>
<evidence type="ECO:0000256" key="4">
    <source>
        <dbReference type="ARBA" id="ARBA00022989"/>
    </source>
</evidence>
<dbReference type="Proteomes" id="UP000243077">
    <property type="component" value="Chromosome"/>
</dbReference>
<feature type="transmembrane region" description="Helical" evidence="6">
    <location>
        <begin position="434"/>
        <end position="461"/>
    </location>
</feature>
<feature type="transmembrane region" description="Helical" evidence="6">
    <location>
        <begin position="195"/>
        <end position="215"/>
    </location>
</feature>
<evidence type="ECO:0000256" key="3">
    <source>
        <dbReference type="ARBA" id="ARBA00022692"/>
    </source>
</evidence>
<dbReference type="InterPro" id="IPR008457">
    <property type="entry name" value="Cu-R_CopD_dom"/>
</dbReference>
<sequence>MTTPATTSRLPLALLVLGGVPAVVFGLVWGGGALAPLVVDPGVAVRFGLPGAMLVLRLASALTLGALMFAAVALPKDEPAYEKTMQIAGWSAATWTISSALAAFLTFQSVYLEPIAANDRFGSLLALFFSQTEFGRAWLISTLLAATVTIVTIASRAYAPVFVAGLLAVAALWPLAELGHTAGSASHNQALTSAFLHYVFIGFWVGGLAAFALVFNTLRRRPTLLLAALKRFSSIALISVVVVASSGALNAYIRVGSFAELSTPYGQLVIAKTAALAVLIGAGAWYRTRTIRQVAAGGVSALGSLWRTITAELVVMGVAVGLAVALARTETPVDDTPASELLSPTPAEYLTGKPLPPEFDWTKVFTVWELDLLWALIAVMGTAFYLQGVWRLRARGDRWPISKTLFWVIGMALLLFTTSSGLYVYGVFLFSVHMVAHMILSMAIPLLWVLATPVTLAARAIEARKDGSRGPREWILTAVNSRYLAIIGHPLVAAPLFAVSLIVFYYSPLFAWALEDHLGHVWMTLHFLLSGYLFAQVLVDGDPHPHRPAYPLRLVIVLATMAFHAFFGLGLIMGEALLVPEWFGAMGREWGLPPLEDQQQGGELAWGLGEIPTLVLAILVTWAWSRGDEREQKRRDRLADRTDDAELQAYNAMLQQRAAQDERVPNRPGPR</sequence>